<reference evidence="2 3" key="1">
    <citation type="submission" date="2017-03" db="EMBL/GenBank/DDBJ databases">
        <authorList>
            <person name="Afonso C.L."/>
            <person name="Miller P.J."/>
            <person name="Scott M.A."/>
            <person name="Spackman E."/>
            <person name="Goraichik I."/>
            <person name="Dimitrov K.M."/>
            <person name="Suarez D.L."/>
            <person name="Swayne D.E."/>
        </authorList>
    </citation>
    <scope>NUCLEOTIDE SEQUENCE [LARGE SCALE GENOMIC DNA]</scope>
    <source>
        <strain evidence="2 3">CECT 7639</strain>
    </source>
</reference>
<evidence type="ECO:0000313" key="3">
    <source>
        <dbReference type="Proteomes" id="UP000193077"/>
    </source>
</evidence>
<evidence type="ECO:0000313" key="2">
    <source>
        <dbReference type="EMBL" id="SLN20543.1"/>
    </source>
</evidence>
<dbReference type="AlphaFoldDB" id="A0A1Y5RLX5"/>
<dbReference type="Gene3D" id="2.170.16.10">
    <property type="entry name" value="Hedgehog/Intein (Hint) domain"/>
    <property type="match status" value="1"/>
</dbReference>
<evidence type="ECO:0000259" key="1">
    <source>
        <dbReference type="Pfam" id="PF13403"/>
    </source>
</evidence>
<gene>
    <name evidence="2" type="ORF">TRL7639_00512</name>
</gene>
<protein>
    <recommendedName>
        <fullName evidence="1">Hedgehog/Intein (Hint) domain-containing protein</fullName>
    </recommendedName>
</protein>
<feature type="domain" description="Hedgehog/Intein (Hint)" evidence="1">
    <location>
        <begin position="198"/>
        <end position="334"/>
    </location>
</feature>
<sequence length="382" mass="41031">MRGSKINPIFASLPNDSRIQTQFWCDAVARISELHYSNAYARSSGVSEFLEVSLSPSENPADFTVSFYQANGNVGIEVRLDDPWVQVSVDPDNGEIVYVISADFFNIRLTDPDGGGSNNYEAYALTNTSTNEVVDFYDIGGGTQNITANNGAAAGATSDNLPVLVGPNATTTTLQFNQPNPDVLTYGTVNPGDSGLACFVAGTMIDTASGERPVEMIKPGDLVMTRDDGLQPVRWIGSKTVRGHGRLAPVRIAAGAYGTNRDILVSPQHRILVSGWEVELLFGEPEVLVPAKSLIDGQSVSWAPQDIVRFVHILFDAHQIVSTGGLASESFYPGQLALSGLEDETAHELFALFPELRDTPECYGAPARAIHSGPQATLLRRA</sequence>
<organism evidence="2 3">
    <name type="scientific">Falsiruegeria litorea R37</name>
    <dbReference type="NCBI Taxonomy" id="1200284"/>
    <lineage>
        <taxon>Bacteria</taxon>
        <taxon>Pseudomonadati</taxon>
        <taxon>Pseudomonadota</taxon>
        <taxon>Alphaproteobacteria</taxon>
        <taxon>Rhodobacterales</taxon>
        <taxon>Roseobacteraceae</taxon>
        <taxon>Falsiruegeria</taxon>
    </lineage>
</organism>
<keyword evidence="3" id="KW-1185">Reference proteome</keyword>
<dbReference type="Proteomes" id="UP000193077">
    <property type="component" value="Unassembled WGS sequence"/>
</dbReference>
<dbReference type="SUPFAM" id="SSF51294">
    <property type="entry name" value="Hedgehog/intein (Hint) domain"/>
    <property type="match status" value="1"/>
</dbReference>
<name>A0A1Y5RLX5_9RHOB</name>
<proteinExistence type="predicted"/>
<dbReference type="Pfam" id="PF13403">
    <property type="entry name" value="Hint_2"/>
    <property type="match status" value="1"/>
</dbReference>
<accession>A0A1Y5RLX5</accession>
<dbReference type="InterPro" id="IPR028992">
    <property type="entry name" value="Hedgehog/Intein_dom"/>
</dbReference>
<dbReference type="InterPro" id="IPR036844">
    <property type="entry name" value="Hint_dom_sf"/>
</dbReference>
<dbReference type="EMBL" id="FWFO01000001">
    <property type="protein sequence ID" value="SLN20543.1"/>
    <property type="molecule type" value="Genomic_DNA"/>
</dbReference>